<dbReference type="InterPro" id="IPR051603">
    <property type="entry name" value="Zinc-ADH_QOR/CCCR"/>
</dbReference>
<dbReference type="InterPro" id="IPR013154">
    <property type="entry name" value="ADH-like_N"/>
</dbReference>
<dbReference type="RefSeq" id="WP_006349236.1">
    <property type="nucleotide sequence ID" value="NZ_CP029159.1"/>
</dbReference>
<accession>I2MYE7</accession>
<protein>
    <submittedName>
        <fullName evidence="3">NADP-dependent oxidoreductase</fullName>
    </submittedName>
</protein>
<dbReference type="InterPro" id="IPR011032">
    <property type="entry name" value="GroES-like_sf"/>
</dbReference>
<reference evidence="3 4" key="1">
    <citation type="journal article" date="2012" name="J. Bacteriol.">
        <title>Draft genome of Streptomyces tsukubaensis NRRL 18488, the producer of the clinically important immunosuppressant tacrolimus (FK506).</title>
        <authorList>
            <person name="Barreiro C."/>
            <person name="Prieto C."/>
            <person name="Sola-Landa A."/>
            <person name="Solera E."/>
            <person name="Martinez-Castro M."/>
            <person name="Perez-Redondo R."/>
            <person name="Garcia-Estrada C."/>
            <person name="Aparicio J.F."/>
            <person name="Fernandez-Martinez L.T."/>
            <person name="Santos-Aberturas J."/>
            <person name="Salehi-Najafabadi Z."/>
            <person name="Rodriguez-Garcia A."/>
            <person name="Tauch A."/>
            <person name="Martin J.F."/>
        </authorList>
    </citation>
    <scope>NUCLEOTIDE SEQUENCE [LARGE SCALE GENOMIC DNA]</scope>
    <source>
        <strain evidence="4">DSM 42081 / NBRC 108919 / NRRL 18488 / 9993</strain>
    </source>
</reference>
<dbReference type="SUPFAM" id="SSF50129">
    <property type="entry name" value="GroES-like"/>
    <property type="match status" value="1"/>
</dbReference>
<dbReference type="Proteomes" id="UP000005940">
    <property type="component" value="Chromosome"/>
</dbReference>
<dbReference type="Pfam" id="PF08240">
    <property type="entry name" value="ADH_N"/>
    <property type="match status" value="1"/>
</dbReference>
<dbReference type="GO" id="GO:0016491">
    <property type="term" value="F:oxidoreductase activity"/>
    <property type="evidence" value="ECO:0007669"/>
    <property type="project" value="InterPro"/>
</dbReference>
<feature type="domain" description="Enoyl reductase (ER)" evidence="2">
    <location>
        <begin position="10"/>
        <end position="299"/>
    </location>
</feature>
<sequence length="301" mass="30853">MKAIQFEEFGGPEVLEPTEREQPEPEPGQVRLRIVAAGVNPIDYKIRNGSFQSVFPTPLPSVPGVEAAGVVDAVGADVRHLAVGDEAFGFTDTGAYAEYALASVVVAKPPELSFEEAAALTIAAETAQRTLDLLDLSAGETVLIHGAAGGVGTAAVQLAIARGAHVIGTASPARHSALRALGVTPVAYGDGLVARVREVAPDGVDAVLDTAGKGALPDSIELRGGTADRIVTIADPAAADYGVTFSSTAVRDPDQLAAHAVLAAEGRLRIPVAEVFPLTDAGRAQYASEHGHAPGKLILKP</sequence>
<evidence type="ECO:0000313" key="4">
    <source>
        <dbReference type="Proteomes" id="UP000005940"/>
    </source>
</evidence>
<evidence type="ECO:0000313" key="3">
    <source>
        <dbReference type="EMBL" id="QKM69768.1"/>
    </source>
</evidence>
<dbReference type="Gene3D" id="3.90.180.10">
    <property type="entry name" value="Medium-chain alcohol dehydrogenases, catalytic domain"/>
    <property type="match status" value="1"/>
</dbReference>
<dbReference type="InterPro" id="IPR036291">
    <property type="entry name" value="NAD(P)-bd_dom_sf"/>
</dbReference>
<proteinExistence type="predicted"/>
<dbReference type="CDD" id="cd05289">
    <property type="entry name" value="MDR_like_2"/>
    <property type="match status" value="1"/>
</dbReference>
<evidence type="ECO:0000259" key="2">
    <source>
        <dbReference type="SMART" id="SM00829"/>
    </source>
</evidence>
<dbReference type="PANTHER" id="PTHR44154:SF1">
    <property type="entry name" value="QUINONE OXIDOREDUCTASE"/>
    <property type="match status" value="1"/>
</dbReference>
<dbReference type="SMART" id="SM00829">
    <property type="entry name" value="PKS_ER"/>
    <property type="match status" value="1"/>
</dbReference>
<dbReference type="InterPro" id="IPR020843">
    <property type="entry name" value="ER"/>
</dbReference>
<keyword evidence="4" id="KW-1185">Reference proteome</keyword>
<dbReference type="Pfam" id="PF13602">
    <property type="entry name" value="ADH_zinc_N_2"/>
    <property type="match status" value="1"/>
</dbReference>
<gene>
    <name evidence="3" type="ORF">STSU_024055</name>
</gene>
<dbReference type="Gene3D" id="3.40.50.720">
    <property type="entry name" value="NAD(P)-binding Rossmann-like Domain"/>
    <property type="match status" value="1"/>
</dbReference>
<dbReference type="AlphaFoldDB" id="I2MYE7"/>
<organism evidence="3 4">
    <name type="scientific">Streptomyces tsukubensis (strain DSM 42081 / NBRC 108919 / NRRL 18488 / 9993)</name>
    <dbReference type="NCBI Taxonomy" id="1114943"/>
    <lineage>
        <taxon>Bacteria</taxon>
        <taxon>Bacillati</taxon>
        <taxon>Actinomycetota</taxon>
        <taxon>Actinomycetes</taxon>
        <taxon>Kitasatosporales</taxon>
        <taxon>Streptomycetaceae</taxon>
        <taxon>Streptomyces</taxon>
    </lineage>
</organism>
<dbReference type="EMBL" id="CP029159">
    <property type="protein sequence ID" value="QKM69768.1"/>
    <property type="molecule type" value="Genomic_DNA"/>
</dbReference>
<evidence type="ECO:0000256" key="1">
    <source>
        <dbReference type="ARBA" id="ARBA00022857"/>
    </source>
</evidence>
<dbReference type="PANTHER" id="PTHR44154">
    <property type="entry name" value="QUINONE OXIDOREDUCTASE"/>
    <property type="match status" value="1"/>
</dbReference>
<dbReference type="SUPFAM" id="SSF51735">
    <property type="entry name" value="NAD(P)-binding Rossmann-fold domains"/>
    <property type="match status" value="1"/>
</dbReference>
<name>I2MYE7_STRT9</name>
<keyword evidence="1" id="KW-0521">NADP</keyword>